<organism evidence="3 4">
    <name type="scientific">Papilio machaon</name>
    <name type="common">Old World swallowtail butterfly</name>
    <dbReference type="NCBI Taxonomy" id="76193"/>
    <lineage>
        <taxon>Eukaryota</taxon>
        <taxon>Metazoa</taxon>
        <taxon>Ecdysozoa</taxon>
        <taxon>Arthropoda</taxon>
        <taxon>Hexapoda</taxon>
        <taxon>Insecta</taxon>
        <taxon>Pterygota</taxon>
        <taxon>Neoptera</taxon>
        <taxon>Endopterygota</taxon>
        <taxon>Lepidoptera</taxon>
        <taxon>Glossata</taxon>
        <taxon>Ditrysia</taxon>
        <taxon>Papilionoidea</taxon>
        <taxon>Papilionidae</taxon>
        <taxon>Papilioninae</taxon>
        <taxon>Papilio</taxon>
    </lineage>
</organism>
<evidence type="ECO:0000256" key="2">
    <source>
        <dbReference type="SAM" id="MobiDB-lite"/>
    </source>
</evidence>
<keyword evidence="4" id="KW-1185">Reference proteome</keyword>
<name>A0A194RIH7_PAPMA</name>
<dbReference type="STRING" id="76193.A0A194RIH7"/>
<dbReference type="GO" id="GO:0043504">
    <property type="term" value="P:mitochondrial DNA repair"/>
    <property type="evidence" value="ECO:0007669"/>
    <property type="project" value="UniProtKB-UniRule"/>
</dbReference>
<keyword evidence="1" id="KW-0496">Mitochondrion</keyword>
<dbReference type="PANTHER" id="PTHR31340:SF3">
    <property type="entry name" value="MITOCHONDRIAL GENOME MAINTENANCE EXONUCLEASE 1"/>
    <property type="match status" value="1"/>
</dbReference>
<dbReference type="PANTHER" id="PTHR31340">
    <property type="entry name" value="MITOCHONDRIAL GENOME MAINTENANCE EXONUCLEASE 1"/>
    <property type="match status" value="1"/>
</dbReference>
<reference evidence="3 4" key="1">
    <citation type="journal article" date="2015" name="Nat. Commun.">
        <title>Outbred genome sequencing and CRISPR/Cas9 gene editing in butterflies.</title>
        <authorList>
            <person name="Li X."/>
            <person name="Fan D."/>
            <person name="Zhang W."/>
            <person name="Liu G."/>
            <person name="Zhang L."/>
            <person name="Zhao L."/>
            <person name="Fang X."/>
            <person name="Chen L."/>
            <person name="Dong Y."/>
            <person name="Chen Y."/>
            <person name="Ding Y."/>
            <person name="Zhao R."/>
            <person name="Feng M."/>
            <person name="Zhu Y."/>
            <person name="Feng Y."/>
            <person name="Jiang X."/>
            <person name="Zhu D."/>
            <person name="Xiang H."/>
            <person name="Feng X."/>
            <person name="Li S."/>
            <person name="Wang J."/>
            <person name="Zhang G."/>
            <person name="Kronforst M.R."/>
            <person name="Wang W."/>
        </authorList>
    </citation>
    <scope>NUCLEOTIDE SEQUENCE [LARGE SCALE GENOMIC DNA]</scope>
    <source>
        <strain evidence="3">Ya'a_city_454_Pm</strain>
        <tissue evidence="3">Whole body</tissue>
    </source>
</reference>
<evidence type="ECO:0000313" key="4">
    <source>
        <dbReference type="Proteomes" id="UP000053240"/>
    </source>
</evidence>
<proteinExistence type="inferred from homology"/>
<feature type="region of interest" description="Disordered" evidence="2">
    <location>
        <begin position="51"/>
        <end position="88"/>
    </location>
</feature>
<gene>
    <name evidence="3" type="ORF">RR48_08735</name>
</gene>
<comment type="similarity">
    <text evidence="1">Belongs to the MGME1 family.</text>
</comment>
<dbReference type="GO" id="GO:0005739">
    <property type="term" value="C:mitochondrion"/>
    <property type="evidence" value="ECO:0007669"/>
    <property type="project" value="UniProtKB-SubCell"/>
</dbReference>
<feature type="compositionally biased region" description="Basic residues" evidence="2">
    <location>
        <begin position="56"/>
        <end position="65"/>
    </location>
</feature>
<feature type="compositionally biased region" description="Polar residues" evidence="2">
    <location>
        <begin position="66"/>
        <end position="88"/>
    </location>
</feature>
<dbReference type="AlphaFoldDB" id="A0A194RIH7"/>
<feature type="active site" evidence="1">
    <location>
        <position position="341"/>
    </location>
</feature>
<feature type="active site" evidence="1">
    <location>
        <position position="339"/>
    </location>
</feature>
<keyword evidence="1" id="KW-0269">Exonuclease</keyword>
<dbReference type="InParanoid" id="A0A194RIH7"/>
<dbReference type="Proteomes" id="UP000053240">
    <property type="component" value="Unassembled WGS sequence"/>
</dbReference>
<comment type="subcellular location">
    <subcellularLocation>
        <location evidence="1">Mitochondrion</location>
    </subcellularLocation>
</comment>
<dbReference type="GO" id="GO:0008297">
    <property type="term" value="F:single-stranded DNA exodeoxyribonuclease activity"/>
    <property type="evidence" value="ECO:0007669"/>
    <property type="project" value="UniProtKB-UniRule"/>
</dbReference>
<sequence length="443" mass="50842">MLRPDRIIVRVASVQTKLDFIRTKVVKSSSILNPAEKIKLYHKENKELFGPLLDRKKPKKTRLQKSTKNSQTSHQNNKPGVSSESTQKYSASEHVLRCLNYDRTFGIFKRNMWQNTKNCINYAAVLLNNNALRGIKTFAVSNTARSSAAETGYVSEDKILQIKPHQNDFAKQYPSVTLILNKTMTDDSRVALEKWKKERIAEMGLDEFNRFYEAQLALGTKFHSTLKNYFTQPRSQLRIDKDIEPVWVSVGEVLKSISSPKAIESNVVHPVLKYRGIFDAIADYEHPPPTPPFPLYTCTTKVHRYRGEREAWAEGAGLLDVPIYRSAGLVRLDRPTLIEWKKSDKLKKAISLTYDNPVQLAAYFGAVCNDLNYKHLNVRDALLVIAYTDGSKADVFHLSTDKLREHWAQWLIRLEEYTKKYSEDSEKLLKGGKRLFEEDIGNL</sequence>
<comment type="function">
    <text evidence="1">Metal-dependent single-stranded DNA (ssDNA) exonuclease involved in mitochondrial genome maintenance.</text>
</comment>
<dbReference type="EC" id="3.1.-.-" evidence="1"/>
<protein>
    <recommendedName>
        <fullName evidence="1">Mitochondrial genome maintenance exonuclease 1</fullName>
        <ecNumber evidence="1">3.1.-.-</ecNumber>
    </recommendedName>
</protein>
<feature type="active site" evidence="1">
    <location>
        <position position="279"/>
    </location>
</feature>
<evidence type="ECO:0000256" key="1">
    <source>
        <dbReference type="HAMAP-Rule" id="MF_03030"/>
    </source>
</evidence>
<dbReference type="EMBL" id="KQ460154">
    <property type="protein sequence ID" value="KPJ17244.1"/>
    <property type="molecule type" value="Genomic_DNA"/>
</dbReference>
<keyword evidence="1" id="KW-0378">Hydrolase</keyword>
<accession>A0A194RIH7</accession>
<dbReference type="GO" id="GO:0006264">
    <property type="term" value="P:mitochondrial DNA replication"/>
    <property type="evidence" value="ECO:0007669"/>
    <property type="project" value="TreeGrafter"/>
</dbReference>
<dbReference type="HAMAP" id="MF_03030">
    <property type="entry name" value="MGME1"/>
    <property type="match status" value="1"/>
</dbReference>
<evidence type="ECO:0000313" key="3">
    <source>
        <dbReference type="EMBL" id="KPJ17244.1"/>
    </source>
</evidence>
<keyword evidence="1" id="KW-0540">Nuclease</keyword>